<feature type="coiled-coil region" evidence="2">
    <location>
        <begin position="96"/>
        <end position="144"/>
    </location>
</feature>
<dbReference type="PANTHER" id="PTHR31088">
    <property type="entry name" value="MEMBRANE-ASSOCIATED PROTEIN VIPP1, CHLOROPLASTIC"/>
    <property type="match status" value="1"/>
</dbReference>
<dbReference type="InterPro" id="IPR007157">
    <property type="entry name" value="PspA_VIPP1"/>
</dbReference>
<reference evidence="3 4" key="2">
    <citation type="journal article" date="2022" name="Mar. Drugs">
        <title>Bioassay-Guided Fractionation Leads to the Detection of Cholic Acid Generated by the Rare Thalassomonas sp.</title>
        <authorList>
            <person name="Pheiffer F."/>
            <person name="Schneider Y.K."/>
            <person name="Hansen E.H."/>
            <person name="Andersen J.H."/>
            <person name="Isaksson J."/>
            <person name="Busche T."/>
            <person name="R C."/>
            <person name="Kalinowski J."/>
            <person name="Zyl L.V."/>
            <person name="Trindade M."/>
        </authorList>
    </citation>
    <scope>NUCLEOTIDE SEQUENCE [LARGE SCALE GENOMIC DNA]</scope>
    <source>
        <strain evidence="3 4">A5K-106</strain>
    </source>
</reference>
<dbReference type="Pfam" id="PF04012">
    <property type="entry name" value="PspA_IM30"/>
    <property type="match status" value="1"/>
</dbReference>
<gene>
    <name evidence="3" type="ORF">SG35_006165</name>
</gene>
<name>A0AAE9YS56_9GAMM</name>
<dbReference type="AlphaFoldDB" id="A0AAE9YS56"/>
<protein>
    <submittedName>
        <fullName evidence="3">PspA/IM30 family protein</fullName>
    </submittedName>
</protein>
<dbReference type="Proteomes" id="UP000032568">
    <property type="component" value="Chromosome"/>
</dbReference>
<sequence>MSIFKKIMTAIRGGATEVGEAIVDSNSTRIFEQEIRDAEHHLTKAKRDLTGVMAQQMAASREVDRLKREITEHEGYAGQALEKGDESLALAVAEKISTLESELANQQQALDSFDASASRLKELVKKSERQMAEYKRQLSMVKTTESVQKATSAITDNFSSSNSKLLNAKDSLERIKAKQQKFDDQMKAAEVLESENSDSSLAAQLKEAGIGAADNSANSVLDRIKAKQNKS</sequence>
<comment type="similarity">
    <text evidence="1">Belongs to the PspA/Vipp/IM30 family.</text>
</comment>
<dbReference type="PANTHER" id="PTHR31088:SF9">
    <property type="entry name" value="PHAGE SHOCK PROTEIN A"/>
    <property type="match status" value="1"/>
</dbReference>
<proteinExistence type="inferred from homology"/>
<evidence type="ECO:0000313" key="3">
    <source>
        <dbReference type="EMBL" id="WDE00236.1"/>
    </source>
</evidence>
<dbReference type="RefSeq" id="WP_044832280.1">
    <property type="nucleotide sequence ID" value="NZ_CP059735.1"/>
</dbReference>
<evidence type="ECO:0000256" key="1">
    <source>
        <dbReference type="ARBA" id="ARBA00043985"/>
    </source>
</evidence>
<evidence type="ECO:0000313" key="4">
    <source>
        <dbReference type="Proteomes" id="UP000032568"/>
    </source>
</evidence>
<reference evidence="3 4" key="1">
    <citation type="journal article" date="2015" name="Genome Announc.">
        <title>Draft Genome Sequences of Marine Isolates of Thalassomonas viridans and Thalassomonas actiniarum.</title>
        <authorList>
            <person name="Olonade I."/>
            <person name="van Zyl L.J."/>
            <person name="Trindade M."/>
        </authorList>
    </citation>
    <scope>NUCLEOTIDE SEQUENCE [LARGE SCALE GENOMIC DNA]</scope>
    <source>
        <strain evidence="3 4">A5K-106</strain>
    </source>
</reference>
<keyword evidence="2" id="KW-0175">Coiled coil</keyword>
<evidence type="ECO:0000256" key="2">
    <source>
        <dbReference type="SAM" id="Coils"/>
    </source>
</evidence>
<organism evidence="3 4">
    <name type="scientific">Thalassomonas actiniarum</name>
    <dbReference type="NCBI Taxonomy" id="485447"/>
    <lineage>
        <taxon>Bacteria</taxon>
        <taxon>Pseudomonadati</taxon>
        <taxon>Pseudomonadota</taxon>
        <taxon>Gammaproteobacteria</taxon>
        <taxon>Alteromonadales</taxon>
        <taxon>Colwelliaceae</taxon>
        <taxon>Thalassomonas</taxon>
    </lineage>
</organism>
<dbReference type="KEGG" id="tact:SG35_006165"/>
<dbReference type="EMBL" id="CP059735">
    <property type="protein sequence ID" value="WDE00236.1"/>
    <property type="molecule type" value="Genomic_DNA"/>
</dbReference>
<keyword evidence="4" id="KW-1185">Reference proteome</keyword>
<accession>A0AAE9YS56</accession>